<feature type="domain" description="Dienelactone hydrolase" evidence="2">
    <location>
        <begin position="308"/>
        <end position="396"/>
    </location>
</feature>
<dbReference type="Gene3D" id="3.40.50.1820">
    <property type="entry name" value="alpha/beta hydrolase"/>
    <property type="match status" value="2"/>
</dbReference>
<organism evidence="4 5">
    <name type="scientific">Hymenobacter mucosus</name>
    <dbReference type="NCBI Taxonomy" id="1411120"/>
    <lineage>
        <taxon>Bacteria</taxon>
        <taxon>Pseudomonadati</taxon>
        <taxon>Bacteroidota</taxon>
        <taxon>Cytophagia</taxon>
        <taxon>Cytophagales</taxon>
        <taxon>Hymenobacteraceae</taxon>
        <taxon>Hymenobacter</taxon>
    </lineage>
</organism>
<dbReference type="GO" id="GO:0052689">
    <property type="term" value="F:carboxylic ester hydrolase activity"/>
    <property type="evidence" value="ECO:0007669"/>
    <property type="project" value="TreeGrafter"/>
</dbReference>
<dbReference type="Pfam" id="PF12146">
    <property type="entry name" value="Hydrolase_4"/>
    <property type="match status" value="1"/>
</dbReference>
<keyword evidence="1" id="KW-0732">Signal</keyword>
<dbReference type="InterPro" id="IPR029058">
    <property type="entry name" value="AB_hydrolase_fold"/>
</dbReference>
<feature type="chain" id="PRO_5012850827" evidence="1">
    <location>
        <begin position="20"/>
        <end position="405"/>
    </location>
</feature>
<dbReference type="InterPro" id="IPR002925">
    <property type="entry name" value="Dienelactn_hydro"/>
</dbReference>
<dbReference type="AlphaFoldDB" id="A0A238X1T0"/>
<dbReference type="Pfam" id="PF01738">
    <property type="entry name" value="DLH"/>
    <property type="match status" value="1"/>
</dbReference>
<proteinExistence type="predicted"/>
<name>A0A238X1T0_9BACT</name>
<dbReference type="EMBL" id="FZNS01000003">
    <property type="protein sequence ID" value="SNR52692.1"/>
    <property type="molecule type" value="Genomic_DNA"/>
</dbReference>
<protein>
    <submittedName>
        <fullName evidence="4">Uncharacterized protein</fullName>
    </submittedName>
</protein>
<dbReference type="RefSeq" id="WP_089332381.1">
    <property type="nucleotide sequence ID" value="NZ_FZNS01000003.1"/>
</dbReference>
<dbReference type="InterPro" id="IPR022742">
    <property type="entry name" value="Hydrolase_4"/>
</dbReference>
<gene>
    <name evidence="4" type="ORF">SAMN06269173_103376</name>
</gene>
<sequence>MLRLAVLSSILFLSTAVQAVTPSAQVRSVPPSGVVQSSKYRSEEVAFTNSAAHVTLAGTLTIPLGPGPFPAVVLLSDMGAQDRDGTARSYRPLLMLADYLSQQGIAVLRFDDRGVGKSEGDNAATTTAERVKDAQAAVAFLRARPDMVPTRIGLIGHGEGGNVGLVAASQAEAPSFVITLAATGQLGREMLATQQATQHLAAATDTSQTLGKRRLLAAQETKKQVEKMRAEGANSAQIETALAQQQLREKIEAQKLLSKALKRQQAMLEIIRQTADDGQAQAIVTNMLRQDDSTLDPGQARTAAIRMTTPWYRSYLNFDPQQGLAKVTCPVLLLHGTDDVEVALSNMAQLEKGLKANRHVTMQRLEEVNHGFQAPEATWPVFNSLPQPVFSPVALATIRDWIRQL</sequence>
<evidence type="ECO:0000313" key="4">
    <source>
        <dbReference type="EMBL" id="SNR52692.1"/>
    </source>
</evidence>
<evidence type="ECO:0000259" key="3">
    <source>
        <dbReference type="Pfam" id="PF12146"/>
    </source>
</evidence>
<keyword evidence="5" id="KW-1185">Reference proteome</keyword>
<feature type="signal peptide" evidence="1">
    <location>
        <begin position="1"/>
        <end position="19"/>
    </location>
</feature>
<dbReference type="Proteomes" id="UP000198310">
    <property type="component" value="Unassembled WGS sequence"/>
</dbReference>
<dbReference type="SUPFAM" id="SSF53474">
    <property type="entry name" value="alpha/beta-Hydrolases"/>
    <property type="match status" value="1"/>
</dbReference>
<reference evidence="5" key="1">
    <citation type="submission" date="2017-06" db="EMBL/GenBank/DDBJ databases">
        <authorList>
            <person name="Varghese N."/>
            <person name="Submissions S."/>
        </authorList>
    </citation>
    <scope>NUCLEOTIDE SEQUENCE [LARGE SCALE GENOMIC DNA]</scope>
    <source>
        <strain evidence="5">DSM 28041</strain>
    </source>
</reference>
<evidence type="ECO:0000256" key="1">
    <source>
        <dbReference type="SAM" id="SignalP"/>
    </source>
</evidence>
<evidence type="ECO:0000259" key="2">
    <source>
        <dbReference type="Pfam" id="PF01738"/>
    </source>
</evidence>
<dbReference type="PANTHER" id="PTHR43265:SF1">
    <property type="entry name" value="ESTERASE ESTD"/>
    <property type="match status" value="1"/>
</dbReference>
<accession>A0A238X1T0</accession>
<dbReference type="InterPro" id="IPR053145">
    <property type="entry name" value="AB_hydrolase_Est10"/>
</dbReference>
<evidence type="ECO:0000313" key="5">
    <source>
        <dbReference type="Proteomes" id="UP000198310"/>
    </source>
</evidence>
<dbReference type="PANTHER" id="PTHR43265">
    <property type="entry name" value="ESTERASE ESTD"/>
    <property type="match status" value="1"/>
</dbReference>
<feature type="domain" description="Serine aminopeptidase S33" evidence="3">
    <location>
        <begin position="90"/>
        <end position="253"/>
    </location>
</feature>